<dbReference type="Proteomes" id="UP001589609">
    <property type="component" value="Unassembled WGS sequence"/>
</dbReference>
<keyword evidence="3" id="KW-1185">Reference proteome</keyword>
<evidence type="ECO:0000313" key="3">
    <source>
        <dbReference type="Proteomes" id="UP001589609"/>
    </source>
</evidence>
<comment type="caution">
    <text evidence="2">The sequence shown here is derived from an EMBL/GenBank/DDBJ whole genome shotgun (WGS) entry which is preliminary data.</text>
</comment>
<protein>
    <submittedName>
        <fullName evidence="2">Uncharacterized protein</fullName>
    </submittedName>
</protein>
<evidence type="ECO:0000256" key="1">
    <source>
        <dbReference type="SAM" id="Phobius"/>
    </source>
</evidence>
<feature type="transmembrane region" description="Helical" evidence="1">
    <location>
        <begin position="40"/>
        <end position="57"/>
    </location>
</feature>
<name>A0ABV5WA36_9BACI</name>
<keyword evidence="1" id="KW-0812">Transmembrane</keyword>
<proteinExistence type="predicted"/>
<gene>
    <name evidence="2" type="ORF">ACFFMS_02695</name>
</gene>
<reference evidence="2 3" key="1">
    <citation type="submission" date="2024-09" db="EMBL/GenBank/DDBJ databases">
        <authorList>
            <person name="Sun Q."/>
            <person name="Mori K."/>
        </authorList>
    </citation>
    <scope>NUCLEOTIDE SEQUENCE [LARGE SCALE GENOMIC DNA]</scope>
    <source>
        <strain evidence="2 3">JCM 11201</strain>
    </source>
</reference>
<keyword evidence="1" id="KW-0472">Membrane</keyword>
<sequence>MGILISFTLPVPSCLTAFSYVALENVARGGSFSFLGKTDVYLLFVLYIRGVFNSGNWNFVDGKLKNNTITKKGDKMNYGLFIILGLFGVTFILSTIIFKKSMKE</sequence>
<organism evidence="2 3">
    <name type="scientific">Ectobacillus funiculus</name>
    <dbReference type="NCBI Taxonomy" id="137993"/>
    <lineage>
        <taxon>Bacteria</taxon>
        <taxon>Bacillati</taxon>
        <taxon>Bacillota</taxon>
        <taxon>Bacilli</taxon>
        <taxon>Bacillales</taxon>
        <taxon>Bacillaceae</taxon>
        <taxon>Ectobacillus</taxon>
    </lineage>
</organism>
<keyword evidence="1" id="KW-1133">Transmembrane helix</keyword>
<feature type="transmembrane region" description="Helical" evidence="1">
    <location>
        <begin position="78"/>
        <end position="98"/>
    </location>
</feature>
<dbReference type="EMBL" id="JBHMAF010000011">
    <property type="protein sequence ID" value="MFB9757454.1"/>
    <property type="molecule type" value="Genomic_DNA"/>
</dbReference>
<accession>A0ABV5WA36</accession>
<evidence type="ECO:0000313" key="2">
    <source>
        <dbReference type="EMBL" id="MFB9757454.1"/>
    </source>
</evidence>